<protein>
    <submittedName>
        <fullName evidence="1">Uncharacterized protein</fullName>
    </submittedName>
</protein>
<dbReference type="EMBL" id="KK365133">
    <property type="protein sequence ID" value="KCZ82087.1"/>
    <property type="molecule type" value="Genomic_DNA"/>
</dbReference>
<accession>A0A059F4T8</accession>
<sequence length="595" mass="72250">MALINISKKLRPMNMLLVIVKILYCANQELPQNEISDTDLENYWDYENIYGKRNELKCIIKTSNKLLSPLINLCERLYPNLDSYSSSYFDSNQSNDQDNHSDLILKMKRIYNFDIHKLEIIAFKYRNDVKQQIGKLIFEISRMFSDYCFLNLSQISNERLLVKFYNVKTHLKEHNENLYHEYKNIRKTIKKFKLFPEIMNKENQTGINYKESTLVLLKELVENRKRFYLRLNETYLYVSKSNKFFKSLNIILKFKTKALLAEKNHIILLFKQKIIRKIKHIEEQEIWIKDWFKDFNKRNKNVNNKRFNIKIEKNKVIFINSDETEADQDDKHANNFFSIKNYDFSIDCDLNMKYFELFTDYYVLQILVRDYFRRREEFDMKQDVDFDKDGRYYKYSLLNGFIVCDLFKFNSSFRSFISICDYIIKYLYAKKAKALTDLYNLYSKVKMIKEIKLDAYIENTSTSLFDENAEIDCLKFLSNNRFLSKHKIDHIYAKFLRRVQEVIKLKFKIKYDYTLKRKFVFNQIFNQIFEELFLNNSLSRLSALKIKNTLFKNTDISDNFVDKWPEVEKYELRKYHSKILRIYICKLIRRIIVET</sequence>
<dbReference type="HOGENOM" id="CLU_458518_0_0_1"/>
<name>A0A059F4T8_9MICR</name>
<dbReference type="VEuPathDB" id="MicrosporidiaDB:H312_00570"/>
<evidence type="ECO:0000313" key="1">
    <source>
        <dbReference type="EMBL" id="KCZ82087.1"/>
    </source>
</evidence>
<proteinExistence type="predicted"/>
<keyword evidence="2" id="KW-1185">Reference proteome</keyword>
<organism evidence="1 2">
    <name type="scientific">Anncaliia algerae PRA339</name>
    <dbReference type="NCBI Taxonomy" id="1288291"/>
    <lineage>
        <taxon>Eukaryota</taxon>
        <taxon>Fungi</taxon>
        <taxon>Fungi incertae sedis</taxon>
        <taxon>Microsporidia</taxon>
        <taxon>Tubulinosematoidea</taxon>
        <taxon>Tubulinosematidae</taxon>
        <taxon>Anncaliia</taxon>
    </lineage>
</organism>
<reference evidence="2" key="1">
    <citation type="submission" date="2013-02" db="EMBL/GenBank/DDBJ databases">
        <authorList>
            <consortium name="The Broad Institute Genome Sequencing Platform"/>
            <person name="Cuomo C."/>
            <person name="Becnel J."/>
            <person name="Sanscrainte N."/>
            <person name="Walker B."/>
            <person name="Young S.K."/>
            <person name="Zeng Q."/>
            <person name="Gargeya S."/>
            <person name="Fitzgerald M."/>
            <person name="Haas B."/>
            <person name="Abouelleil A."/>
            <person name="Alvarado L."/>
            <person name="Arachchi H.M."/>
            <person name="Berlin A.M."/>
            <person name="Chapman S.B."/>
            <person name="Dewar J."/>
            <person name="Goldberg J."/>
            <person name="Griggs A."/>
            <person name="Gujja S."/>
            <person name="Hansen M."/>
            <person name="Howarth C."/>
            <person name="Imamovic A."/>
            <person name="Larimer J."/>
            <person name="McCowan C."/>
            <person name="Murphy C."/>
            <person name="Neiman D."/>
            <person name="Pearson M."/>
            <person name="Priest M."/>
            <person name="Roberts A."/>
            <person name="Saif S."/>
            <person name="Shea T."/>
            <person name="Sisk P."/>
            <person name="Sykes S."/>
            <person name="Wortman J."/>
            <person name="Nusbaum C."/>
            <person name="Birren B."/>
        </authorList>
    </citation>
    <scope>NUCLEOTIDE SEQUENCE [LARGE SCALE GENOMIC DNA]</scope>
    <source>
        <strain evidence="2">PRA339</strain>
    </source>
</reference>
<evidence type="ECO:0000313" key="2">
    <source>
        <dbReference type="Proteomes" id="UP000030655"/>
    </source>
</evidence>
<gene>
    <name evidence="1" type="ORF">H312_00570</name>
</gene>
<dbReference type="AlphaFoldDB" id="A0A059F4T8"/>
<reference evidence="1 2" key="2">
    <citation type="submission" date="2014-03" db="EMBL/GenBank/DDBJ databases">
        <title>The Genome Sequence of Anncaliia algerae insect isolate PRA339.</title>
        <authorList>
            <consortium name="The Broad Institute Genome Sequencing Platform"/>
            <consortium name="The Broad Institute Genome Sequencing Center for Infectious Disease"/>
            <person name="Cuomo C."/>
            <person name="Becnel J."/>
            <person name="Sanscrainte N."/>
            <person name="Walker B."/>
            <person name="Young S.K."/>
            <person name="Zeng Q."/>
            <person name="Gargeya S."/>
            <person name="Fitzgerald M."/>
            <person name="Haas B."/>
            <person name="Abouelleil A."/>
            <person name="Alvarado L."/>
            <person name="Arachchi H.M."/>
            <person name="Berlin A.M."/>
            <person name="Chapman S.B."/>
            <person name="Dewar J."/>
            <person name="Goldberg J."/>
            <person name="Griggs A."/>
            <person name="Gujja S."/>
            <person name="Hansen M."/>
            <person name="Howarth C."/>
            <person name="Imamovic A."/>
            <person name="Larimer J."/>
            <person name="McCowan C."/>
            <person name="Murphy C."/>
            <person name="Neiman D."/>
            <person name="Pearson M."/>
            <person name="Priest M."/>
            <person name="Roberts A."/>
            <person name="Saif S."/>
            <person name="Shea T."/>
            <person name="Sisk P."/>
            <person name="Sykes S."/>
            <person name="Wortman J."/>
            <person name="Nusbaum C."/>
            <person name="Birren B."/>
        </authorList>
    </citation>
    <scope>NUCLEOTIDE SEQUENCE [LARGE SCALE GENOMIC DNA]</scope>
    <source>
        <strain evidence="1 2">PRA339</strain>
    </source>
</reference>
<dbReference type="Proteomes" id="UP000030655">
    <property type="component" value="Unassembled WGS sequence"/>
</dbReference>